<accession>A0A6P2CPN3</accession>
<gene>
    <name evidence="2" type="ORF">SOIL9_69250</name>
</gene>
<proteinExistence type="predicted"/>
<dbReference type="Proteomes" id="UP000464178">
    <property type="component" value="Chromosome"/>
</dbReference>
<dbReference type="AlphaFoldDB" id="A0A6P2CPN3"/>
<dbReference type="RefSeq" id="WP_162665876.1">
    <property type="nucleotide sequence ID" value="NZ_LR593886.1"/>
</dbReference>
<evidence type="ECO:0000313" key="2">
    <source>
        <dbReference type="EMBL" id="VTR90789.1"/>
    </source>
</evidence>
<protein>
    <submittedName>
        <fullName evidence="2">Uncharacterized protein</fullName>
    </submittedName>
</protein>
<reference evidence="2 3" key="1">
    <citation type="submission" date="2019-05" db="EMBL/GenBank/DDBJ databases">
        <authorList>
            <consortium name="Science for Life Laboratories"/>
        </authorList>
    </citation>
    <scope>NUCLEOTIDE SEQUENCE [LARGE SCALE GENOMIC DNA]</scope>
    <source>
        <strain evidence="2">Soil9</strain>
    </source>
</reference>
<sequence length="258" mass="26541">MKRFYIAAVAGVCCVAPVGAQDGWLAPTSPVVPPPALQNGNLVAPAGGAWGGGSRMFSRTTWSPVRSPVVAGYSSAPISAAPGYAVPPLPPGVGAGYSACGPVGCGPVGCERERPCWERMKSWLCFQLTPTELPKMRPAPYVGPIQGLFSCTSGGGCATGCGATYAGGYNSPVQPTYNVPAPLQQPQPMQPGAGAGAVMMPARGTQGAAVQPTWQGRVVSTPSDPALAGYRYTQPDYRTVQQPAQGPIVTTGYWSNQK</sequence>
<feature type="signal peptide" evidence="1">
    <location>
        <begin position="1"/>
        <end position="20"/>
    </location>
</feature>
<dbReference type="KEGG" id="gms:SOIL9_69250"/>
<feature type="chain" id="PRO_5027023898" evidence="1">
    <location>
        <begin position="21"/>
        <end position="258"/>
    </location>
</feature>
<keyword evidence="3" id="KW-1185">Reference proteome</keyword>
<evidence type="ECO:0000256" key="1">
    <source>
        <dbReference type="SAM" id="SignalP"/>
    </source>
</evidence>
<keyword evidence="1" id="KW-0732">Signal</keyword>
<dbReference type="EMBL" id="LR593886">
    <property type="protein sequence ID" value="VTR90789.1"/>
    <property type="molecule type" value="Genomic_DNA"/>
</dbReference>
<organism evidence="2 3">
    <name type="scientific">Gemmata massiliana</name>
    <dbReference type="NCBI Taxonomy" id="1210884"/>
    <lineage>
        <taxon>Bacteria</taxon>
        <taxon>Pseudomonadati</taxon>
        <taxon>Planctomycetota</taxon>
        <taxon>Planctomycetia</taxon>
        <taxon>Gemmatales</taxon>
        <taxon>Gemmataceae</taxon>
        <taxon>Gemmata</taxon>
    </lineage>
</organism>
<evidence type="ECO:0000313" key="3">
    <source>
        <dbReference type="Proteomes" id="UP000464178"/>
    </source>
</evidence>
<name>A0A6P2CPN3_9BACT</name>